<sequence length="258" mass="27337">MGKPLTNFTLSLLLVFFFIQSVFAGDTGKITGTVIEKETGDPLPGANVILLETIMGTAVDENGYFLILNVPSGTYTVSAGIIGYSTLTITKVRVSGDLTTNLEFVLSPTVVEGEEIVVEAERKLIQTDMTDSRRTITSDDLRNMAVTSIEDAVAYTAGGVEDAGGNLHFRGGRSAETVYLFEGIQLNDPLTGNPNDSDIPIMAVGETNIITGGFGAEYGNAQSGVINVTGREGRNTFDGDIRYFTSNGVSETVNGANP</sequence>
<dbReference type="EMBL" id="UINC01167210">
    <property type="protein sequence ID" value="SVD69588.1"/>
    <property type="molecule type" value="Genomic_DNA"/>
</dbReference>
<dbReference type="PROSITE" id="PS52016">
    <property type="entry name" value="TONB_DEPENDENT_REC_3"/>
    <property type="match status" value="1"/>
</dbReference>
<feature type="domain" description="TonB-dependent receptor plug" evidence="2">
    <location>
        <begin position="128"/>
        <end position="224"/>
    </location>
</feature>
<dbReference type="PANTHER" id="PTHR30069">
    <property type="entry name" value="TONB-DEPENDENT OUTER MEMBRANE RECEPTOR"/>
    <property type="match status" value="1"/>
</dbReference>
<gene>
    <name evidence="3" type="ORF">METZ01_LOCUS422442</name>
</gene>
<dbReference type="GO" id="GO:0044718">
    <property type="term" value="P:siderophore transmembrane transport"/>
    <property type="evidence" value="ECO:0007669"/>
    <property type="project" value="TreeGrafter"/>
</dbReference>
<dbReference type="GO" id="GO:0009279">
    <property type="term" value="C:cell outer membrane"/>
    <property type="evidence" value="ECO:0007669"/>
    <property type="project" value="TreeGrafter"/>
</dbReference>
<feature type="non-terminal residue" evidence="3">
    <location>
        <position position="258"/>
    </location>
</feature>
<dbReference type="Pfam" id="PF07715">
    <property type="entry name" value="Plug"/>
    <property type="match status" value="1"/>
</dbReference>
<dbReference type="InterPro" id="IPR037066">
    <property type="entry name" value="Plug_dom_sf"/>
</dbReference>
<evidence type="ECO:0000313" key="3">
    <source>
        <dbReference type="EMBL" id="SVD69588.1"/>
    </source>
</evidence>
<keyword evidence="1" id="KW-0732">Signal</keyword>
<name>A0A382XGW9_9ZZZZ</name>
<dbReference type="Pfam" id="PF13715">
    <property type="entry name" value="CarbopepD_reg_2"/>
    <property type="match status" value="1"/>
</dbReference>
<dbReference type="Gene3D" id="2.170.130.10">
    <property type="entry name" value="TonB-dependent receptor, plug domain"/>
    <property type="match status" value="1"/>
</dbReference>
<reference evidence="3" key="1">
    <citation type="submission" date="2018-05" db="EMBL/GenBank/DDBJ databases">
        <authorList>
            <person name="Lanie J.A."/>
            <person name="Ng W.-L."/>
            <person name="Kazmierczak K.M."/>
            <person name="Andrzejewski T.M."/>
            <person name="Davidsen T.M."/>
            <person name="Wayne K.J."/>
            <person name="Tettelin H."/>
            <person name="Glass J.I."/>
            <person name="Rusch D."/>
            <person name="Podicherti R."/>
            <person name="Tsui H.-C.T."/>
            <person name="Winkler M.E."/>
        </authorList>
    </citation>
    <scope>NUCLEOTIDE SEQUENCE</scope>
</reference>
<dbReference type="SUPFAM" id="SSF49464">
    <property type="entry name" value="Carboxypeptidase regulatory domain-like"/>
    <property type="match status" value="1"/>
</dbReference>
<organism evidence="3">
    <name type="scientific">marine metagenome</name>
    <dbReference type="NCBI Taxonomy" id="408172"/>
    <lineage>
        <taxon>unclassified sequences</taxon>
        <taxon>metagenomes</taxon>
        <taxon>ecological metagenomes</taxon>
    </lineage>
</organism>
<protein>
    <recommendedName>
        <fullName evidence="2">TonB-dependent receptor plug domain-containing protein</fullName>
    </recommendedName>
</protein>
<dbReference type="Gene3D" id="2.60.40.1120">
    <property type="entry name" value="Carboxypeptidase-like, regulatory domain"/>
    <property type="match status" value="1"/>
</dbReference>
<dbReference type="GO" id="GO:0015344">
    <property type="term" value="F:siderophore uptake transmembrane transporter activity"/>
    <property type="evidence" value="ECO:0007669"/>
    <property type="project" value="TreeGrafter"/>
</dbReference>
<evidence type="ECO:0000256" key="1">
    <source>
        <dbReference type="ARBA" id="ARBA00022729"/>
    </source>
</evidence>
<evidence type="ECO:0000259" key="2">
    <source>
        <dbReference type="Pfam" id="PF07715"/>
    </source>
</evidence>
<proteinExistence type="predicted"/>
<dbReference type="InterPro" id="IPR008969">
    <property type="entry name" value="CarboxyPept-like_regulatory"/>
</dbReference>
<dbReference type="SUPFAM" id="SSF56935">
    <property type="entry name" value="Porins"/>
    <property type="match status" value="1"/>
</dbReference>
<dbReference type="InterPro" id="IPR012910">
    <property type="entry name" value="Plug_dom"/>
</dbReference>
<dbReference type="InterPro" id="IPR039426">
    <property type="entry name" value="TonB-dep_rcpt-like"/>
</dbReference>
<accession>A0A382XGW9</accession>
<dbReference type="AlphaFoldDB" id="A0A382XGW9"/>
<dbReference type="PANTHER" id="PTHR30069:SF29">
    <property type="entry name" value="HEMOGLOBIN AND HEMOGLOBIN-HAPTOGLOBIN-BINDING PROTEIN 1-RELATED"/>
    <property type="match status" value="1"/>
</dbReference>